<comment type="catalytic activity">
    <reaction evidence="3">
        <text>2 GTP = 3',3'-c-di-GMP + 2 diphosphate</text>
        <dbReference type="Rhea" id="RHEA:24898"/>
        <dbReference type="ChEBI" id="CHEBI:33019"/>
        <dbReference type="ChEBI" id="CHEBI:37565"/>
        <dbReference type="ChEBI" id="CHEBI:58805"/>
        <dbReference type="EC" id="2.7.7.65"/>
    </reaction>
</comment>
<dbReference type="EMBL" id="PPGH01000030">
    <property type="protein sequence ID" value="PQJ96795.1"/>
    <property type="molecule type" value="Genomic_DNA"/>
</dbReference>
<dbReference type="FunFam" id="3.30.70.270:FF:000001">
    <property type="entry name" value="Diguanylate cyclase domain protein"/>
    <property type="match status" value="1"/>
</dbReference>
<dbReference type="InterPro" id="IPR029787">
    <property type="entry name" value="Nucleotide_cyclase"/>
</dbReference>
<dbReference type="GO" id="GO:0052621">
    <property type="term" value="F:diguanylate cyclase activity"/>
    <property type="evidence" value="ECO:0007669"/>
    <property type="project" value="UniProtKB-EC"/>
</dbReference>
<evidence type="ECO:0000256" key="3">
    <source>
        <dbReference type="ARBA" id="ARBA00034247"/>
    </source>
</evidence>
<comment type="caution">
    <text evidence="5">The sequence shown here is derived from an EMBL/GenBank/DDBJ whole genome shotgun (WGS) entry which is preliminary data.</text>
</comment>
<keyword evidence="6" id="KW-1185">Reference proteome</keyword>
<dbReference type="RefSeq" id="WP_105073156.1">
    <property type="nucleotide sequence ID" value="NZ_PPGH01000030.1"/>
</dbReference>
<dbReference type="SMART" id="SM00267">
    <property type="entry name" value="GGDEF"/>
    <property type="match status" value="1"/>
</dbReference>
<dbReference type="InterPro" id="IPR011006">
    <property type="entry name" value="CheY-like_superfamily"/>
</dbReference>
<evidence type="ECO:0000313" key="6">
    <source>
        <dbReference type="Proteomes" id="UP000239936"/>
    </source>
</evidence>
<feature type="domain" description="GGDEF" evidence="4">
    <location>
        <begin position="98"/>
        <end position="227"/>
    </location>
</feature>
<dbReference type="Pfam" id="PF00990">
    <property type="entry name" value="GGDEF"/>
    <property type="match status" value="1"/>
</dbReference>
<dbReference type="InterPro" id="IPR000160">
    <property type="entry name" value="GGDEF_dom"/>
</dbReference>
<protein>
    <recommendedName>
        <fullName evidence="2">diguanylate cyclase</fullName>
        <ecNumber evidence="2">2.7.7.65</ecNumber>
    </recommendedName>
</protein>
<dbReference type="EC" id="2.7.7.65" evidence="2"/>
<reference evidence="5 6" key="1">
    <citation type="submission" date="2018-01" db="EMBL/GenBank/DDBJ databases">
        <title>The complete genome sequence of Chromatium okenii LaCa, a purple sulfur bacterium with a turbulent life.</title>
        <authorList>
            <person name="Luedin S.M."/>
            <person name="Liechti N."/>
            <person name="Storelli N."/>
            <person name="Danza F."/>
            <person name="Wittwer M."/>
            <person name="Pothier J.F."/>
            <person name="Tonolla M.A."/>
        </authorList>
    </citation>
    <scope>NUCLEOTIDE SEQUENCE [LARGE SCALE GENOMIC DNA]</scope>
    <source>
        <strain evidence="5 6">LaCa</strain>
    </source>
</reference>
<organism evidence="5 6">
    <name type="scientific">Chromatium okenii</name>
    <dbReference type="NCBI Taxonomy" id="61644"/>
    <lineage>
        <taxon>Bacteria</taxon>
        <taxon>Pseudomonadati</taxon>
        <taxon>Pseudomonadota</taxon>
        <taxon>Gammaproteobacteria</taxon>
        <taxon>Chromatiales</taxon>
        <taxon>Chromatiaceae</taxon>
        <taxon>Chromatium</taxon>
    </lineage>
</organism>
<name>A0A2S7XSU0_9GAMM</name>
<dbReference type="PANTHER" id="PTHR45138">
    <property type="entry name" value="REGULATORY COMPONENTS OF SENSORY TRANSDUCTION SYSTEM"/>
    <property type="match status" value="1"/>
</dbReference>
<dbReference type="OrthoDB" id="9812260at2"/>
<evidence type="ECO:0000313" key="5">
    <source>
        <dbReference type="EMBL" id="PQJ96795.1"/>
    </source>
</evidence>
<dbReference type="PANTHER" id="PTHR45138:SF9">
    <property type="entry name" value="DIGUANYLATE CYCLASE DGCM-RELATED"/>
    <property type="match status" value="1"/>
</dbReference>
<sequence length="227" mass="25280">MRPFANSIAARICHHRHVDASRPGLPALLLKTGANDFIAKPFQAEEFFCRVTQNTNMIDYVRQLREAATRDFLTGISNRRHALELAESLHANALRGHFKIALGMIDVDHFKRVNDNFGHLIGDEALKIIATTLQKTLRASDIVGRYGGEEFFCVVVLKRDDDAKLVFERIRATIAGLHFQTAGMAVPLAVSVGFTTELEGSLLQMIARADSAVYQAKDAGRNRVIRH</sequence>
<dbReference type="GO" id="GO:0005886">
    <property type="term" value="C:plasma membrane"/>
    <property type="evidence" value="ECO:0007669"/>
    <property type="project" value="TreeGrafter"/>
</dbReference>
<dbReference type="InterPro" id="IPR043128">
    <property type="entry name" value="Rev_trsase/Diguanyl_cyclase"/>
</dbReference>
<evidence type="ECO:0000256" key="2">
    <source>
        <dbReference type="ARBA" id="ARBA00012528"/>
    </source>
</evidence>
<dbReference type="PROSITE" id="PS50887">
    <property type="entry name" value="GGDEF"/>
    <property type="match status" value="1"/>
</dbReference>
<dbReference type="NCBIfam" id="TIGR00254">
    <property type="entry name" value="GGDEF"/>
    <property type="match status" value="1"/>
</dbReference>
<dbReference type="Proteomes" id="UP000239936">
    <property type="component" value="Unassembled WGS sequence"/>
</dbReference>
<dbReference type="CDD" id="cd01949">
    <property type="entry name" value="GGDEF"/>
    <property type="match status" value="1"/>
</dbReference>
<evidence type="ECO:0000256" key="1">
    <source>
        <dbReference type="ARBA" id="ARBA00001946"/>
    </source>
</evidence>
<dbReference type="InterPro" id="IPR050469">
    <property type="entry name" value="Diguanylate_Cyclase"/>
</dbReference>
<dbReference type="SUPFAM" id="SSF52172">
    <property type="entry name" value="CheY-like"/>
    <property type="match status" value="1"/>
</dbReference>
<dbReference type="SUPFAM" id="SSF55073">
    <property type="entry name" value="Nucleotide cyclase"/>
    <property type="match status" value="1"/>
</dbReference>
<dbReference type="AlphaFoldDB" id="A0A2S7XSU0"/>
<accession>A0A2S7XSU0</accession>
<comment type="cofactor">
    <cofactor evidence="1">
        <name>Mg(2+)</name>
        <dbReference type="ChEBI" id="CHEBI:18420"/>
    </cofactor>
</comment>
<dbReference type="GO" id="GO:1902201">
    <property type="term" value="P:negative regulation of bacterial-type flagellum-dependent cell motility"/>
    <property type="evidence" value="ECO:0007669"/>
    <property type="project" value="TreeGrafter"/>
</dbReference>
<gene>
    <name evidence="5" type="ORF">CXB77_05745</name>
</gene>
<dbReference type="GO" id="GO:0043709">
    <property type="term" value="P:cell adhesion involved in single-species biofilm formation"/>
    <property type="evidence" value="ECO:0007669"/>
    <property type="project" value="TreeGrafter"/>
</dbReference>
<dbReference type="Gene3D" id="3.30.70.270">
    <property type="match status" value="1"/>
</dbReference>
<evidence type="ECO:0000259" key="4">
    <source>
        <dbReference type="PROSITE" id="PS50887"/>
    </source>
</evidence>
<proteinExistence type="predicted"/>